<proteinExistence type="predicted"/>
<evidence type="ECO:0000313" key="2">
    <source>
        <dbReference type="EMBL" id="KAE8246415.1"/>
    </source>
</evidence>
<protein>
    <submittedName>
        <fullName evidence="2">Uncharacterized protein</fullName>
    </submittedName>
</protein>
<feature type="region of interest" description="Disordered" evidence="1">
    <location>
        <begin position="101"/>
        <end position="167"/>
    </location>
</feature>
<accession>A0A8T8SR35</accession>
<feature type="region of interest" description="Disordered" evidence="1">
    <location>
        <begin position="184"/>
        <end position="207"/>
    </location>
</feature>
<evidence type="ECO:0000256" key="1">
    <source>
        <dbReference type="SAM" id="MobiDB-lite"/>
    </source>
</evidence>
<sequence>MVPFLTTHNSAHLVNSTFHVLEKYGITERFEFWNIVSDNASENTQMMKLLAAKDELPRFTANDDGNISCRVRCRAHVLNLISKAILSGFTGPRKARNKQKFAVEGESNGGGGDQETEDLDEEDMVEDGAACDELDEDGYEGDNSNEGHDGDAVDSESFPEAVSGSAEEILSEVAESLIKKLQQLDAQNASEGQPGPGMLSTASAGSP</sequence>
<name>A0A8T8SR35_9BASI</name>
<dbReference type="EMBL" id="LWDF02000485">
    <property type="protein sequence ID" value="KAE8246415.1"/>
    <property type="molecule type" value="Genomic_DNA"/>
</dbReference>
<organism evidence="2 3">
    <name type="scientific">Tilletia indica</name>
    <dbReference type="NCBI Taxonomy" id="43049"/>
    <lineage>
        <taxon>Eukaryota</taxon>
        <taxon>Fungi</taxon>
        <taxon>Dikarya</taxon>
        <taxon>Basidiomycota</taxon>
        <taxon>Ustilaginomycotina</taxon>
        <taxon>Exobasidiomycetes</taxon>
        <taxon>Tilletiales</taxon>
        <taxon>Tilletiaceae</taxon>
        <taxon>Tilletia</taxon>
    </lineage>
</organism>
<dbReference type="Proteomes" id="UP000077521">
    <property type="component" value="Unassembled WGS sequence"/>
</dbReference>
<reference evidence="2" key="2">
    <citation type="journal article" date="2019" name="IMA Fungus">
        <title>Genome sequencing and comparison of five Tilletia species to identify candidate genes for the detection of regulated species infecting wheat.</title>
        <authorList>
            <person name="Nguyen H.D.T."/>
            <person name="Sultana T."/>
            <person name="Kesanakurti P."/>
            <person name="Hambleton S."/>
        </authorList>
    </citation>
    <scope>NUCLEOTIDE SEQUENCE</scope>
    <source>
        <strain evidence="2">DAOMC 236416</strain>
    </source>
</reference>
<comment type="caution">
    <text evidence="2">The sequence shown here is derived from an EMBL/GenBank/DDBJ whole genome shotgun (WGS) entry which is preliminary data.</text>
</comment>
<dbReference type="AlphaFoldDB" id="A0A8T8SR35"/>
<feature type="compositionally biased region" description="Acidic residues" evidence="1">
    <location>
        <begin position="114"/>
        <end position="140"/>
    </location>
</feature>
<evidence type="ECO:0000313" key="3">
    <source>
        <dbReference type="Proteomes" id="UP000077521"/>
    </source>
</evidence>
<gene>
    <name evidence="2" type="ORF">A4X13_0g5799</name>
</gene>
<reference evidence="2" key="1">
    <citation type="submission" date="2016-04" db="EMBL/GenBank/DDBJ databases">
        <authorList>
            <person name="Nguyen H.D."/>
            <person name="Samba Siva P."/>
            <person name="Cullis J."/>
            <person name="Levesque C.A."/>
            <person name="Hambleton S."/>
        </authorList>
    </citation>
    <scope>NUCLEOTIDE SEQUENCE</scope>
    <source>
        <strain evidence="2">DAOMC 236416</strain>
    </source>
</reference>
<keyword evidence="3" id="KW-1185">Reference proteome</keyword>